<dbReference type="Pfam" id="PF01694">
    <property type="entry name" value="Rhomboid"/>
    <property type="match status" value="1"/>
</dbReference>
<dbReference type="GO" id="GO:0004252">
    <property type="term" value="F:serine-type endopeptidase activity"/>
    <property type="evidence" value="ECO:0007669"/>
    <property type="project" value="InterPro"/>
</dbReference>
<evidence type="ECO:0000256" key="5">
    <source>
        <dbReference type="SAM" id="Phobius"/>
    </source>
</evidence>
<keyword evidence="4 5" id="KW-0472">Membrane</keyword>
<dbReference type="Gene3D" id="1.20.1540.10">
    <property type="entry name" value="Rhomboid-like"/>
    <property type="match status" value="1"/>
</dbReference>
<comment type="subcellular location">
    <subcellularLocation>
        <location evidence="1">Membrane</location>
        <topology evidence="1">Multi-pass membrane protein</topology>
    </subcellularLocation>
</comment>
<keyword evidence="7" id="KW-0378">Hydrolase</keyword>
<evidence type="ECO:0000259" key="6">
    <source>
        <dbReference type="Pfam" id="PF01694"/>
    </source>
</evidence>
<accession>A0A6L5XV07</accession>
<proteinExistence type="predicted"/>
<protein>
    <submittedName>
        <fullName evidence="7">Rhomboid family intramembrane serine protease</fullName>
    </submittedName>
</protein>
<feature type="transmembrane region" description="Helical" evidence="5">
    <location>
        <begin position="14"/>
        <end position="37"/>
    </location>
</feature>
<dbReference type="AlphaFoldDB" id="A0A6L5XV07"/>
<dbReference type="SUPFAM" id="SSF144091">
    <property type="entry name" value="Rhomboid-like"/>
    <property type="match status" value="1"/>
</dbReference>
<evidence type="ECO:0000256" key="1">
    <source>
        <dbReference type="ARBA" id="ARBA00004141"/>
    </source>
</evidence>
<evidence type="ECO:0000256" key="3">
    <source>
        <dbReference type="ARBA" id="ARBA00022989"/>
    </source>
</evidence>
<name>A0A6L5XV07_9FIRM</name>
<keyword evidence="2 5" id="KW-0812">Transmembrane</keyword>
<evidence type="ECO:0000256" key="2">
    <source>
        <dbReference type="ARBA" id="ARBA00022692"/>
    </source>
</evidence>
<gene>
    <name evidence="7" type="ORF">FYJ58_01940</name>
</gene>
<reference evidence="7 8" key="1">
    <citation type="submission" date="2019-08" db="EMBL/GenBank/DDBJ databases">
        <title>In-depth cultivation of the pig gut microbiome towards novel bacterial diversity and tailored functional studies.</title>
        <authorList>
            <person name="Wylensek D."/>
            <person name="Hitch T.C.A."/>
            <person name="Clavel T."/>
        </authorList>
    </citation>
    <scope>NUCLEOTIDE SEQUENCE [LARGE SCALE GENOMIC DNA]</scope>
    <source>
        <strain evidence="7 8">WCA-693-APC-MOT-I</strain>
    </source>
</reference>
<comment type="caution">
    <text evidence="7">The sequence shown here is derived from an EMBL/GenBank/DDBJ whole genome shotgun (WGS) entry which is preliminary data.</text>
</comment>
<evidence type="ECO:0000256" key="4">
    <source>
        <dbReference type="ARBA" id="ARBA00023136"/>
    </source>
</evidence>
<dbReference type="GO" id="GO:0016020">
    <property type="term" value="C:membrane"/>
    <property type="evidence" value="ECO:0007669"/>
    <property type="project" value="UniProtKB-SubCell"/>
</dbReference>
<dbReference type="InterPro" id="IPR035952">
    <property type="entry name" value="Rhomboid-like_sf"/>
</dbReference>
<evidence type="ECO:0000313" key="7">
    <source>
        <dbReference type="EMBL" id="MSS62655.1"/>
    </source>
</evidence>
<organism evidence="7 8">
    <name type="scientific">Velocimicrobium porci</name>
    <dbReference type="NCBI Taxonomy" id="2606634"/>
    <lineage>
        <taxon>Bacteria</taxon>
        <taxon>Bacillati</taxon>
        <taxon>Bacillota</taxon>
        <taxon>Clostridia</taxon>
        <taxon>Lachnospirales</taxon>
        <taxon>Lachnospiraceae</taxon>
        <taxon>Velocimicrobium</taxon>
    </lineage>
</organism>
<dbReference type="GO" id="GO:0006508">
    <property type="term" value="P:proteolysis"/>
    <property type="evidence" value="ECO:0007669"/>
    <property type="project" value="UniProtKB-KW"/>
</dbReference>
<keyword evidence="7" id="KW-0645">Protease</keyword>
<keyword evidence="8" id="KW-1185">Reference proteome</keyword>
<feature type="domain" description="Peptidase S54 rhomboid" evidence="6">
    <location>
        <begin position="2"/>
        <end position="94"/>
    </location>
</feature>
<feature type="transmembrane region" description="Helical" evidence="5">
    <location>
        <begin position="78"/>
        <end position="95"/>
    </location>
</feature>
<dbReference type="Proteomes" id="UP000482209">
    <property type="component" value="Unassembled WGS sequence"/>
</dbReference>
<sequence>MFFVIISTALVTGLVHFIFLPNVMLLGASGVVFALILLSPITSIKEGEVPLTFLLVAVIYLGGQLYEGLFVRNNVSNLTHILGGIVGAGLGFAMNRNRMNRY</sequence>
<dbReference type="InterPro" id="IPR022764">
    <property type="entry name" value="Peptidase_S54_rhomboid_dom"/>
</dbReference>
<feature type="transmembrane region" description="Helical" evidence="5">
    <location>
        <begin position="49"/>
        <end position="66"/>
    </location>
</feature>
<dbReference type="EMBL" id="VUMT01000002">
    <property type="protein sequence ID" value="MSS62655.1"/>
    <property type="molecule type" value="Genomic_DNA"/>
</dbReference>
<keyword evidence="3 5" id="KW-1133">Transmembrane helix</keyword>
<evidence type="ECO:0000313" key="8">
    <source>
        <dbReference type="Proteomes" id="UP000482209"/>
    </source>
</evidence>